<evidence type="ECO:0000256" key="3">
    <source>
        <dbReference type="ARBA" id="ARBA00022723"/>
    </source>
</evidence>
<dbReference type="AlphaFoldDB" id="A0A1N7RQU4"/>
<dbReference type="InterPro" id="IPR051121">
    <property type="entry name" value="FAH"/>
</dbReference>
<gene>
    <name evidence="5" type="ORF">BN2475_120050</name>
</gene>
<dbReference type="PANTHER" id="PTHR42796:SF4">
    <property type="entry name" value="FUMARYLACETOACETATE HYDROLASE DOMAIN-CONTAINING PROTEIN 2A"/>
    <property type="match status" value="1"/>
</dbReference>
<proteinExistence type="inferred from homology"/>
<dbReference type="SUPFAM" id="SSF56529">
    <property type="entry name" value="FAH"/>
    <property type="match status" value="1"/>
</dbReference>
<keyword evidence="3" id="KW-0479">Metal-binding</keyword>
<name>A0A1N7RQU4_9BURK</name>
<dbReference type="GO" id="GO:0046872">
    <property type="term" value="F:metal ion binding"/>
    <property type="evidence" value="ECO:0007669"/>
    <property type="project" value="UniProtKB-KW"/>
</dbReference>
<keyword evidence="6" id="KW-1185">Reference proteome</keyword>
<comment type="similarity">
    <text evidence="2">Belongs to the FAH family.</text>
</comment>
<dbReference type="Pfam" id="PF01557">
    <property type="entry name" value="FAA_hydrolase"/>
    <property type="match status" value="1"/>
</dbReference>
<dbReference type="STRING" id="1247936.BN2475_120050"/>
<evidence type="ECO:0000259" key="4">
    <source>
        <dbReference type="Pfam" id="PF01557"/>
    </source>
</evidence>
<feature type="domain" description="Fumarylacetoacetase-like C-terminal" evidence="4">
    <location>
        <begin position="78"/>
        <end position="282"/>
    </location>
</feature>
<evidence type="ECO:0000313" key="5">
    <source>
        <dbReference type="EMBL" id="SIT37478.1"/>
    </source>
</evidence>
<dbReference type="GO" id="GO:0003824">
    <property type="term" value="F:catalytic activity"/>
    <property type="evidence" value="ECO:0007669"/>
    <property type="project" value="InterPro"/>
</dbReference>
<evidence type="ECO:0000256" key="1">
    <source>
        <dbReference type="ARBA" id="ARBA00001946"/>
    </source>
</evidence>
<dbReference type="OrthoDB" id="9805307at2"/>
<protein>
    <submittedName>
        <fullName evidence="5">2-keto-4-pentenoate hydratase/2-oxohepta-3-ene-1,7-dioic acid hydratase</fullName>
    </submittedName>
</protein>
<dbReference type="EMBL" id="CYGX02000012">
    <property type="protein sequence ID" value="SIT37478.1"/>
    <property type="molecule type" value="Genomic_DNA"/>
</dbReference>
<dbReference type="Proteomes" id="UP000187012">
    <property type="component" value="Unassembled WGS sequence"/>
</dbReference>
<dbReference type="FunFam" id="3.90.850.10:FF:000008">
    <property type="entry name" value="FAA hydrolase family protein"/>
    <property type="match status" value="1"/>
</dbReference>
<accession>A0A1N7RQU4</accession>
<dbReference type="InterPro" id="IPR011234">
    <property type="entry name" value="Fumarylacetoacetase-like_C"/>
</dbReference>
<dbReference type="PANTHER" id="PTHR42796">
    <property type="entry name" value="FUMARYLACETOACETATE HYDROLASE DOMAIN-CONTAINING PROTEIN 2A-RELATED"/>
    <property type="match status" value="1"/>
</dbReference>
<evidence type="ECO:0000256" key="2">
    <source>
        <dbReference type="ARBA" id="ARBA00010211"/>
    </source>
</evidence>
<evidence type="ECO:0000313" key="6">
    <source>
        <dbReference type="Proteomes" id="UP000187012"/>
    </source>
</evidence>
<dbReference type="Gene3D" id="3.90.850.10">
    <property type="entry name" value="Fumarylacetoacetase-like, C-terminal domain"/>
    <property type="match status" value="1"/>
</dbReference>
<comment type="cofactor">
    <cofactor evidence="1">
        <name>Mg(2+)</name>
        <dbReference type="ChEBI" id="CHEBI:18420"/>
    </cofactor>
</comment>
<dbReference type="InterPro" id="IPR036663">
    <property type="entry name" value="Fumarylacetoacetase_C_sf"/>
</dbReference>
<dbReference type="GO" id="GO:0044281">
    <property type="term" value="P:small molecule metabolic process"/>
    <property type="evidence" value="ECO:0007669"/>
    <property type="project" value="UniProtKB-ARBA"/>
</dbReference>
<reference evidence="5 6" key="1">
    <citation type="submission" date="2016-12" db="EMBL/GenBank/DDBJ databases">
        <authorList>
            <person name="Song W.-J."/>
            <person name="Kurnit D.M."/>
        </authorList>
    </citation>
    <scope>NUCLEOTIDE SEQUENCE [LARGE SCALE GENOMIC DNA]</scope>
    <source>
        <strain evidence="5 6">STM7296</strain>
    </source>
</reference>
<sequence length="286" mass="31322">MKLISFSTYEGRSFGVVHDQSGSVFDLRKRLDGRFTDLKSLIAADALLEAQGVIGEGKKGDYPLAEVTFEPVIPNPDQIFCVGLNYAEHVTETGRETTENPVIFMRLPASQVGAGQPMLRPPESTQFDYEGEIAVIIGRGGRRITEADAWKHIAGYSCYNDGSVRDWQRHTGQWGPGKNFYRTGAFGPWMVTSDEIEPDATMTLVTRLNGQEVQRATTDMLIHGIAKQIAYLSTFTPLFPGDVIVTGTPGGVGAKRNPPLFMKAGDVVEVEVDRVGILRNPVADES</sequence>
<dbReference type="RefSeq" id="WP_094778654.1">
    <property type="nucleotide sequence ID" value="NZ_CYGX02000012.1"/>
</dbReference>
<organism evidence="5 6">
    <name type="scientific">Paraburkholderia ribeironis</name>
    <dbReference type="NCBI Taxonomy" id="1247936"/>
    <lineage>
        <taxon>Bacteria</taxon>
        <taxon>Pseudomonadati</taxon>
        <taxon>Pseudomonadota</taxon>
        <taxon>Betaproteobacteria</taxon>
        <taxon>Burkholderiales</taxon>
        <taxon>Burkholderiaceae</taxon>
        <taxon>Paraburkholderia</taxon>
    </lineage>
</organism>